<dbReference type="GO" id="GO:0030246">
    <property type="term" value="F:carbohydrate binding"/>
    <property type="evidence" value="ECO:0007669"/>
    <property type="project" value="TreeGrafter"/>
</dbReference>
<dbReference type="OMA" id="GWNLYQG"/>
<evidence type="ECO:0000259" key="10">
    <source>
        <dbReference type="Pfam" id="PF02836"/>
    </source>
</evidence>
<dbReference type="GeneID" id="106669413"/>
<comment type="catalytic activity">
    <reaction evidence="7">
        <text>a beta-D-glucuronoside + H2O = D-glucuronate + an alcohol</text>
        <dbReference type="Rhea" id="RHEA:17633"/>
        <dbReference type="ChEBI" id="CHEBI:15377"/>
        <dbReference type="ChEBI" id="CHEBI:30879"/>
        <dbReference type="ChEBI" id="CHEBI:58720"/>
        <dbReference type="ChEBI" id="CHEBI:83411"/>
        <dbReference type="EC" id="3.2.1.31"/>
    </reaction>
</comment>
<keyword evidence="8" id="KW-0732">Signal</keyword>
<dbReference type="SUPFAM" id="SSF49303">
    <property type="entry name" value="beta-Galactosidase/glucuronidase domain"/>
    <property type="match status" value="1"/>
</dbReference>
<feature type="signal peptide" evidence="8">
    <location>
        <begin position="1"/>
        <end position="16"/>
    </location>
</feature>
<evidence type="ECO:0000256" key="1">
    <source>
        <dbReference type="ARBA" id="ARBA00003025"/>
    </source>
</evidence>
<evidence type="ECO:0000259" key="9">
    <source>
        <dbReference type="Pfam" id="PF00703"/>
    </source>
</evidence>
<comment type="similarity">
    <text evidence="2 7">Belongs to the glycosyl hydrolase 2 family.</text>
</comment>
<dbReference type="GO" id="GO:0019391">
    <property type="term" value="P:glucuronoside catabolic process"/>
    <property type="evidence" value="ECO:0007669"/>
    <property type="project" value="TreeGrafter"/>
</dbReference>
<dbReference type="GO" id="GO:0005615">
    <property type="term" value="C:extracellular space"/>
    <property type="evidence" value="ECO:0007669"/>
    <property type="project" value="TreeGrafter"/>
</dbReference>
<dbReference type="RefSeq" id="XP_014254366.1">
    <property type="nucleotide sequence ID" value="XM_014398880.2"/>
</dbReference>
<comment type="subunit">
    <text evidence="7">Homotetramer.</text>
</comment>
<feature type="domain" description="Glycoside hydrolase family 2 immunoglobulin-like beta-sandwich" evidence="9">
    <location>
        <begin position="246"/>
        <end position="306"/>
    </location>
</feature>
<evidence type="ECO:0000256" key="4">
    <source>
        <dbReference type="ARBA" id="ARBA00016205"/>
    </source>
</evidence>
<dbReference type="Proteomes" id="UP000494040">
    <property type="component" value="Unassembled WGS sequence"/>
</dbReference>
<dbReference type="PANTHER" id="PTHR10066">
    <property type="entry name" value="BETA-GLUCURONIDASE"/>
    <property type="match status" value="1"/>
</dbReference>
<dbReference type="EnsemblMetazoa" id="XM_014398880.2">
    <property type="protein sequence ID" value="XP_014254366.1"/>
    <property type="gene ID" value="LOC106669413"/>
</dbReference>
<proteinExistence type="inferred from homology"/>
<dbReference type="FunFam" id="3.20.20.80:FF:000080">
    <property type="entry name" value="Beta-glucuronidase UidA"/>
    <property type="match status" value="1"/>
</dbReference>
<evidence type="ECO:0000256" key="7">
    <source>
        <dbReference type="RuleBase" id="RU361154"/>
    </source>
</evidence>
<feature type="chain" id="PRO_5035256262" description="Beta-glucuronidase" evidence="8">
    <location>
        <begin position="17"/>
        <end position="625"/>
    </location>
</feature>
<dbReference type="InterPro" id="IPR006104">
    <property type="entry name" value="Glyco_hydro_2_N"/>
</dbReference>
<dbReference type="Pfam" id="PF02836">
    <property type="entry name" value="Glyco_hydro_2_C"/>
    <property type="match status" value="1"/>
</dbReference>
<dbReference type="GO" id="GO:0004566">
    <property type="term" value="F:beta-glucuronidase activity"/>
    <property type="evidence" value="ECO:0007669"/>
    <property type="project" value="UniProtKB-EC"/>
</dbReference>
<comment type="activity regulation">
    <text evidence="7">Inhibited by L-aspartic acid.</text>
</comment>
<evidence type="ECO:0000256" key="6">
    <source>
        <dbReference type="ARBA" id="ARBA00023295"/>
    </source>
</evidence>
<evidence type="ECO:0000256" key="3">
    <source>
        <dbReference type="ARBA" id="ARBA00012761"/>
    </source>
</evidence>
<organism evidence="12 13">
    <name type="scientific">Cimex lectularius</name>
    <name type="common">Bed bug</name>
    <name type="synonym">Acanthia lectularia</name>
    <dbReference type="NCBI Taxonomy" id="79782"/>
    <lineage>
        <taxon>Eukaryota</taxon>
        <taxon>Metazoa</taxon>
        <taxon>Ecdysozoa</taxon>
        <taxon>Arthropoda</taxon>
        <taxon>Hexapoda</taxon>
        <taxon>Insecta</taxon>
        <taxon>Pterygota</taxon>
        <taxon>Neoptera</taxon>
        <taxon>Paraneoptera</taxon>
        <taxon>Hemiptera</taxon>
        <taxon>Heteroptera</taxon>
        <taxon>Panheteroptera</taxon>
        <taxon>Cimicomorpha</taxon>
        <taxon>Cimicidae</taxon>
        <taxon>Cimex</taxon>
    </lineage>
</organism>
<accession>A0A8I6RZN8</accession>
<dbReference type="Gene3D" id="2.60.40.10">
    <property type="entry name" value="Immunoglobulins"/>
    <property type="match status" value="1"/>
</dbReference>
<reference evidence="12" key="1">
    <citation type="submission" date="2022-01" db="UniProtKB">
        <authorList>
            <consortium name="EnsemblMetazoa"/>
        </authorList>
    </citation>
    <scope>IDENTIFICATION</scope>
</reference>
<dbReference type="InterPro" id="IPR023230">
    <property type="entry name" value="Glyco_hydro_2_CS"/>
</dbReference>
<dbReference type="FunFam" id="2.60.120.260:FF:000027">
    <property type="entry name" value="Beta-glucuronidase"/>
    <property type="match status" value="1"/>
</dbReference>
<feature type="domain" description="Glycoside hydrolase family 2 catalytic" evidence="10">
    <location>
        <begin position="312"/>
        <end position="606"/>
    </location>
</feature>
<evidence type="ECO:0000313" key="13">
    <source>
        <dbReference type="Proteomes" id="UP000494040"/>
    </source>
</evidence>
<dbReference type="EC" id="3.2.1.31" evidence="3 7"/>
<dbReference type="PANTHER" id="PTHR10066:SF67">
    <property type="entry name" value="BETA-GLUCURONIDASE"/>
    <property type="match status" value="1"/>
</dbReference>
<dbReference type="PROSITE" id="PS00719">
    <property type="entry name" value="GLYCOSYL_HYDROL_F2_1"/>
    <property type="match status" value="1"/>
</dbReference>
<sequence length="625" mass="73245">MYFLILFISCFSFSVALSNSSTRFSLSLNGLWQFRLDEHNSGISDKWFNFDFSADEYIDMPVPSSFNDITVDRKLKNYVGWVWYQKTFMIPLMWVNNKHIVLRIGGAHYYTMVWVNNNLAGEHEGGHVPFELDLTKSLPHDVEKCVLTIAVNNTLNNYTIPQGYLVFENDTTRYPSGYKNYYHNFDYFDYAGLNGNVEVYVTNQIYIDDVYYKLERKLKKWYVHYSILLAPTDISGVECTVRLCDKTEVFDVKTGCNNTLQILNPKLWWPIFHMNKTAGYRYKLTITLKNKKGEELDYMEELIGFRELKWDNQSLKINDENVYLRGFGMHQDSEMRGRGFDFVQLTKDINLLKWSHANAIRTSHYPYYKEFLEFADKNGIMVILETPACSLNLFDNQMFKNHKKVLKEIWSNYKHHPSIIMWSLANEPLSNNPDSEGYFKELVKFMRQIDPTRPITFVTSQQINNEKAVQHVDIISLNRYSGWYQDGSKLDIVAYQVIAELTQWNEKYLKPVLMTEYGGGSITGFHSLPSVMWSEEYQSDLLEEHFKAFDCLKTLGFFIGEMIWNFADFNTPEEYIRPGRCAKGIFTRNRQPKSAAFISRKRYASMINAKHCNCEIGLHNFITDC</sequence>
<dbReference type="PRINTS" id="PR00132">
    <property type="entry name" value="GLHYDRLASE2"/>
</dbReference>
<dbReference type="GO" id="GO:0005975">
    <property type="term" value="P:carbohydrate metabolic process"/>
    <property type="evidence" value="ECO:0007669"/>
    <property type="project" value="InterPro"/>
</dbReference>
<keyword evidence="5 7" id="KW-0378">Hydrolase</keyword>
<dbReference type="InterPro" id="IPR036156">
    <property type="entry name" value="Beta-gal/glucu_dom_sf"/>
</dbReference>
<dbReference type="InterPro" id="IPR017853">
    <property type="entry name" value="GH"/>
</dbReference>
<dbReference type="InterPro" id="IPR006101">
    <property type="entry name" value="Glyco_hydro_2"/>
</dbReference>
<protein>
    <recommendedName>
        <fullName evidence="4 7">Beta-glucuronidase</fullName>
        <ecNumber evidence="3 7">3.2.1.31</ecNumber>
    </recommendedName>
</protein>
<evidence type="ECO:0000256" key="5">
    <source>
        <dbReference type="ARBA" id="ARBA00022801"/>
    </source>
</evidence>
<dbReference type="KEGG" id="clec:106669413"/>
<evidence type="ECO:0000256" key="8">
    <source>
        <dbReference type="SAM" id="SignalP"/>
    </source>
</evidence>
<evidence type="ECO:0000259" key="11">
    <source>
        <dbReference type="Pfam" id="PF02837"/>
    </source>
</evidence>
<dbReference type="InterPro" id="IPR013783">
    <property type="entry name" value="Ig-like_fold"/>
</dbReference>
<dbReference type="OrthoDB" id="408532at2759"/>
<name>A0A8I6RZN8_CIMLE</name>
<keyword evidence="13" id="KW-1185">Reference proteome</keyword>
<dbReference type="InterPro" id="IPR008979">
    <property type="entry name" value="Galactose-bd-like_sf"/>
</dbReference>
<dbReference type="AlphaFoldDB" id="A0A8I6RZN8"/>
<dbReference type="InterPro" id="IPR006102">
    <property type="entry name" value="Ig-like_GH2"/>
</dbReference>
<evidence type="ECO:0000256" key="2">
    <source>
        <dbReference type="ARBA" id="ARBA00007401"/>
    </source>
</evidence>
<dbReference type="InterPro" id="IPR006103">
    <property type="entry name" value="Glyco_hydro_2_cat"/>
</dbReference>
<comment type="function">
    <text evidence="1 7">Plays an important role in the degradation of dermatan and keratan sulfates.</text>
</comment>
<dbReference type="Gene3D" id="3.20.20.80">
    <property type="entry name" value="Glycosidases"/>
    <property type="match status" value="1"/>
</dbReference>
<dbReference type="SUPFAM" id="SSF51445">
    <property type="entry name" value="(Trans)glycosidases"/>
    <property type="match status" value="1"/>
</dbReference>
<feature type="domain" description="Glycosyl hydrolases family 2 sugar binding" evidence="11">
    <location>
        <begin position="27"/>
        <end position="199"/>
    </location>
</feature>
<dbReference type="Pfam" id="PF00703">
    <property type="entry name" value="Glyco_hydro_2"/>
    <property type="match status" value="1"/>
</dbReference>
<dbReference type="SUPFAM" id="SSF49785">
    <property type="entry name" value="Galactose-binding domain-like"/>
    <property type="match status" value="1"/>
</dbReference>
<dbReference type="Gene3D" id="2.60.120.260">
    <property type="entry name" value="Galactose-binding domain-like"/>
    <property type="match status" value="1"/>
</dbReference>
<evidence type="ECO:0000313" key="12">
    <source>
        <dbReference type="EnsemblMetazoa" id="XP_014254366.1"/>
    </source>
</evidence>
<keyword evidence="7" id="KW-0458">Lysosome</keyword>
<dbReference type="Pfam" id="PF02837">
    <property type="entry name" value="Glyco_hydro_2_N"/>
    <property type="match status" value="1"/>
</dbReference>
<keyword evidence="6 7" id="KW-0326">Glycosidase</keyword>